<protein>
    <recommendedName>
        <fullName evidence="2">Protein FdhE homolog</fullName>
    </recommendedName>
</protein>
<name>A0A443ITN7_9RHOB</name>
<dbReference type="CDD" id="cd16341">
    <property type="entry name" value="FdhE"/>
    <property type="match status" value="1"/>
</dbReference>
<keyword evidence="7" id="KW-1185">Reference proteome</keyword>
<dbReference type="SUPFAM" id="SSF144020">
    <property type="entry name" value="FdhE-like"/>
    <property type="match status" value="1"/>
</dbReference>
<evidence type="ECO:0000259" key="5">
    <source>
        <dbReference type="Pfam" id="PF24860"/>
    </source>
</evidence>
<dbReference type="GO" id="GO:0005829">
    <property type="term" value="C:cytosol"/>
    <property type="evidence" value="ECO:0007669"/>
    <property type="project" value="TreeGrafter"/>
</dbReference>
<dbReference type="InterPro" id="IPR024064">
    <property type="entry name" value="FdhE-like_sf"/>
</dbReference>
<organism evidence="6 7">
    <name type="scientific">Paenirhodobacter populi</name>
    <dbReference type="NCBI Taxonomy" id="2306993"/>
    <lineage>
        <taxon>Bacteria</taxon>
        <taxon>Pseudomonadati</taxon>
        <taxon>Pseudomonadota</taxon>
        <taxon>Alphaproteobacteria</taxon>
        <taxon>Rhodobacterales</taxon>
        <taxon>Rhodobacter group</taxon>
        <taxon>Paenirhodobacter</taxon>
    </lineage>
</organism>
<evidence type="ECO:0000256" key="1">
    <source>
        <dbReference type="ARBA" id="ARBA00022490"/>
    </source>
</evidence>
<dbReference type="GO" id="GO:0008199">
    <property type="term" value="F:ferric iron binding"/>
    <property type="evidence" value="ECO:0007669"/>
    <property type="project" value="TreeGrafter"/>
</dbReference>
<dbReference type="RefSeq" id="WP_128269936.1">
    <property type="nucleotide sequence ID" value="NZ_SAUW01000011.1"/>
</dbReference>
<evidence type="ECO:0000313" key="6">
    <source>
        <dbReference type="EMBL" id="RWR11061.1"/>
    </source>
</evidence>
<dbReference type="Gene3D" id="3.90.1670.10">
    <property type="entry name" value="FdhE-like domain"/>
    <property type="match status" value="1"/>
</dbReference>
<sequence length="283" mass="29808">MTTIPALRPAPEGSHFDPLLRPDLGGLYAARADRLRHLAEGHELAGYLRLAADVVQAQADCLGPVAGEDRVDPVAIAGAGRWIAHLDRIVAEVAPKAPETAREHFSTLAAMDRADRLTAGKALAEGRFADVDPALAPIFWAALSVEVAMVARAAPLPDLGTQEPTTCPVCGTAPAASVIHISPRQGFRYLHCPLCECEWHMVRAKCSNCGDAKTLDYLSFDTADATVRAEACGACGGYLKVVSQERDPAAEVVADDLATLALDDASVAEGYGRSGFNPFALPG</sequence>
<dbReference type="Pfam" id="PF04216">
    <property type="entry name" value="FdhE_N"/>
    <property type="match status" value="1"/>
</dbReference>
<feature type="domain" description="FdhE C-terminal" evidence="5">
    <location>
        <begin position="205"/>
        <end position="279"/>
    </location>
</feature>
<proteinExistence type="inferred from homology"/>
<evidence type="ECO:0000259" key="4">
    <source>
        <dbReference type="Pfam" id="PF24859"/>
    </source>
</evidence>
<dbReference type="InterPro" id="IPR056796">
    <property type="entry name" value="FdhE_C"/>
</dbReference>
<dbReference type="Pfam" id="PF24859">
    <property type="entry name" value="FdhE_central"/>
    <property type="match status" value="1"/>
</dbReference>
<evidence type="ECO:0000256" key="2">
    <source>
        <dbReference type="HAMAP-Rule" id="MF_00611"/>
    </source>
</evidence>
<dbReference type="Pfam" id="PF24860">
    <property type="entry name" value="FdhE_C"/>
    <property type="match status" value="1"/>
</dbReference>
<dbReference type="PANTHER" id="PTHR37689:SF1">
    <property type="entry name" value="PROTEIN FDHE"/>
    <property type="match status" value="1"/>
</dbReference>
<reference evidence="6 7" key="2">
    <citation type="submission" date="2019-01" db="EMBL/GenBank/DDBJ databases">
        <authorList>
            <person name="Li Y."/>
        </authorList>
    </citation>
    <scope>NUCLEOTIDE SEQUENCE [LARGE SCALE GENOMIC DNA]</scope>
    <source>
        <strain evidence="6 7">2D-5</strain>
    </source>
</reference>
<dbReference type="PANTHER" id="PTHR37689">
    <property type="entry name" value="PROTEIN FDHE"/>
    <property type="match status" value="1"/>
</dbReference>
<dbReference type="GO" id="GO:0051604">
    <property type="term" value="P:protein maturation"/>
    <property type="evidence" value="ECO:0007669"/>
    <property type="project" value="TreeGrafter"/>
</dbReference>
<dbReference type="PIRSF" id="PIRSF018296">
    <property type="entry name" value="Format_dh_formtn"/>
    <property type="match status" value="1"/>
</dbReference>
<dbReference type="AlphaFoldDB" id="A0A443ITN7"/>
<dbReference type="NCBIfam" id="TIGR01562">
    <property type="entry name" value="FdhE"/>
    <property type="match status" value="1"/>
</dbReference>
<evidence type="ECO:0000313" key="7">
    <source>
        <dbReference type="Proteomes" id="UP000285710"/>
    </source>
</evidence>
<dbReference type="InterPro" id="IPR006452">
    <property type="entry name" value="Formate_DH_accessory"/>
</dbReference>
<gene>
    <name evidence="2 6" type="primary">fdhE</name>
    <name evidence="6" type="ORF">D2T33_12085</name>
</gene>
<accession>A0A443ITN7</accession>
<comment type="function">
    <text evidence="2">Necessary for formate dehydrogenase activity.</text>
</comment>
<feature type="domain" description="FdhE N-terminal" evidence="3">
    <location>
        <begin position="17"/>
        <end position="154"/>
    </location>
</feature>
<dbReference type="HAMAP" id="MF_00611">
    <property type="entry name" value="FdeH"/>
    <property type="match status" value="1"/>
</dbReference>
<dbReference type="InterPro" id="IPR056774">
    <property type="entry name" value="FdhE_N"/>
</dbReference>
<comment type="subcellular location">
    <subcellularLocation>
        <location evidence="2">Cytoplasm</location>
    </subcellularLocation>
</comment>
<dbReference type="EMBL" id="SAUW01000011">
    <property type="protein sequence ID" value="RWR11061.1"/>
    <property type="molecule type" value="Genomic_DNA"/>
</dbReference>
<dbReference type="InterPro" id="IPR056797">
    <property type="entry name" value="FdhE_central"/>
</dbReference>
<feature type="domain" description="FdhE central" evidence="4">
    <location>
        <begin position="166"/>
        <end position="203"/>
    </location>
</feature>
<reference evidence="6 7" key="1">
    <citation type="submission" date="2019-01" db="EMBL/GenBank/DDBJ databases">
        <title>Sinorhodobacter populi sp. nov. isolated from the symptomatic bark tissue of Populus euramericana canker.</title>
        <authorList>
            <person name="Xu G."/>
        </authorList>
    </citation>
    <scope>NUCLEOTIDE SEQUENCE [LARGE SCALE GENOMIC DNA]</scope>
    <source>
        <strain evidence="6 7">2D-5</strain>
    </source>
</reference>
<comment type="similarity">
    <text evidence="2">Belongs to the FdhE family.</text>
</comment>
<comment type="caution">
    <text evidence="6">The sequence shown here is derived from an EMBL/GenBank/DDBJ whole genome shotgun (WGS) entry which is preliminary data.</text>
</comment>
<dbReference type="Proteomes" id="UP000285710">
    <property type="component" value="Unassembled WGS sequence"/>
</dbReference>
<keyword evidence="1 2" id="KW-0963">Cytoplasm</keyword>
<evidence type="ECO:0000259" key="3">
    <source>
        <dbReference type="Pfam" id="PF04216"/>
    </source>
</evidence>